<gene>
    <name evidence="1" type="ORF">CSKR_111325</name>
</gene>
<dbReference type="Proteomes" id="UP000286415">
    <property type="component" value="Unassembled WGS sequence"/>
</dbReference>
<keyword evidence="2" id="KW-1185">Reference proteome</keyword>
<organism evidence="1 2">
    <name type="scientific">Clonorchis sinensis</name>
    <name type="common">Chinese liver fluke</name>
    <dbReference type="NCBI Taxonomy" id="79923"/>
    <lineage>
        <taxon>Eukaryota</taxon>
        <taxon>Metazoa</taxon>
        <taxon>Spiralia</taxon>
        <taxon>Lophotrochozoa</taxon>
        <taxon>Platyhelminthes</taxon>
        <taxon>Trematoda</taxon>
        <taxon>Digenea</taxon>
        <taxon>Opisthorchiida</taxon>
        <taxon>Opisthorchiata</taxon>
        <taxon>Opisthorchiidae</taxon>
        <taxon>Clonorchis</taxon>
    </lineage>
</organism>
<dbReference type="OrthoDB" id="6243023at2759"/>
<evidence type="ECO:0000313" key="1">
    <source>
        <dbReference type="EMBL" id="KAG5454991.1"/>
    </source>
</evidence>
<accession>A0A419Q643</accession>
<dbReference type="EMBL" id="NIRI02000005">
    <property type="protein sequence ID" value="KAG5454991.1"/>
    <property type="molecule type" value="Genomic_DNA"/>
</dbReference>
<evidence type="ECO:0000313" key="2">
    <source>
        <dbReference type="Proteomes" id="UP000286415"/>
    </source>
</evidence>
<dbReference type="AlphaFoldDB" id="A0A419Q643"/>
<proteinExistence type="predicted"/>
<name>A0A419Q643_CLOSI</name>
<protein>
    <submittedName>
        <fullName evidence="1">Uncharacterized protein</fullName>
    </submittedName>
</protein>
<reference evidence="1 2" key="2">
    <citation type="journal article" date="2021" name="Genomics">
        <title>High-quality reference genome for Clonorchis sinensis.</title>
        <authorList>
            <person name="Young N.D."/>
            <person name="Stroehlein A.J."/>
            <person name="Kinkar L."/>
            <person name="Wang T."/>
            <person name="Sohn W.M."/>
            <person name="Chang B.C.H."/>
            <person name="Kaur P."/>
            <person name="Weisz D."/>
            <person name="Dudchenko O."/>
            <person name="Aiden E.L."/>
            <person name="Korhonen P.K."/>
            <person name="Gasser R.B."/>
        </authorList>
    </citation>
    <scope>NUCLEOTIDE SEQUENCE [LARGE SCALE GENOMIC DNA]</scope>
    <source>
        <strain evidence="1">Cs-k2</strain>
    </source>
</reference>
<reference evidence="1 2" key="1">
    <citation type="journal article" date="2018" name="Biotechnol. Adv.">
        <title>Improved genomic resources and new bioinformatic workflow for the carcinogenic parasite Clonorchis sinensis: Biotechnological implications.</title>
        <authorList>
            <person name="Wang D."/>
            <person name="Korhonen P.K."/>
            <person name="Gasser R.B."/>
            <person name="Young N.D."/>
        </authorList>
    </citation>
    <scope>NUCLEOTIDE SEQUENCE [LARGE SCALE GENOMIC DNA]</scope>
    <source>
        <strain evidence="1">Cs-k2</strain>
    </source>
</reference>
<sequence length="391" mass="43363">MDRHIPPRNLAWIDVGRKHASISDGKMQNLCKSSTLRSFFGLFVPIILTISAVLSLALLFLGIFYDQRTFLTGGVILGLATFGAMLHGCLSHRSLPSSPIVLSAAYMCPVGNMTLATNPNVAAAAMATATLLPRTFKRASFLMNSALETSLLNQPQHWDHCISLPPEASHRSQKVESIPFSYDRQVTDSFVYGSKSLHHGLRDSYLPPRLVYKSQHSCPTRLPHNKPGEHLYVNDSNFTGFTGVEESQPSLKSSQFIGENGDVEQTEPYLTSGTDKLPQSVGLSECKMEKGALDTGSTSRSAVRGGDVLISSKECDPPKVRVISPPNLGPLREPSSVLRQSNYYTPQDIIRFMSQYEAGNYSCWDGRRHDREREGNFGPRVWRGWRSWIDT</sequence>
<comment type="caution">
    <text evidence="1">The sequence shown here is derived from an EMBL/GenBank/DDBJ whole genome shotgun (WGS) entry which is preliminary data.</text>
</comment>
<dbReference type="InParanoid" id="A0A419Q643"/>